<evidence type="ECO:0000313" key="3">
    <source>
        <dbReference type="EMBL" id="CEK52880.1"/>
    </source>
</evidence>
<reference evidence="3" key="1">
    <citation type="submission" date="2014-12" db="EMBL/GenBank/DDBJ databases">
        <title>Insight into the proteome of Arion vulgaris.</title>
        <authorList>
            <person name="Aradska J."/>
            <person name="Bulat T."/>
            <person name="Smidak R."/>
            <person name="Sarate P."/>
            <person name="Gangsoo J."/>
            <person name="Sialana F."/>
            <person name="Bilban M."/>
            <person name="Lubec G."/>
        </authorList>
    </citation>
    <scope>NUCLEOTIDE SEQUENCE</scope>
    <source>
        <tissue evidence="3">Skin</tissue>
    </source>
</reference>
<feature type="non-terminal residue" evidence="3">
    <location>
        <position position="1"/>
    </location>
</feature>
<dbReference type="InterPro" id="IPR036179">
    <property type="entry name" value="Ig-like_dom_sf"/>
</dbReference>
<dbReference type="PANTHER" id="PTHR47633:SF8">
    <property type="entry name" value="SPEG NEIGHBOR PROTEIN"/>
    <property type="match status" value="1"/>
</dbReference>
<dbReference type="Gene3D" id="2.60.40.10">
    <property type="entry name" value="Immunoglobulins"/>
    <property type="match status" value="1"/>
</dbReference>
<dbReference type="SUPFAM" id="SSF48726">
    <property type="entry name" value="Immunoglobulin"/>
    <property type="match status" value="1"/>
</dbReference>
<feature type="non-terminal residue" evidence="3">
    <location>
        <position position="115"/>
    </location>
</feature>
<gene>
    <name evidence="3" type="primary">ORF18339</name>
</gene>
<protein>
    <recommendedName>
        <fullName evidence="2">Ig-like domain-containing protein</fullName>
    </recommendedName>
</protein>
<feature type="domain" description="Ig-like" evidence="2">
    <location>
        <begin position="21"/>
        <end position="109"/>
    </location>
</feature>
<keyword evidence="1" id="KW-0393">Immunoglobulin domain</keyword>
<dbReference type="FunFam" id="2.60.40.10:FF:000107">
    <property type="entry name" value="Myosin, light chain kinase a"/>
    <property type="match status" value="1"/>
</dbReference>
<accession>A0A0B6YBN6</accession>
<dbReference type="InterPro" id="IPR013783">
    <property type="entry name" value="Ig-like_fold"/>
</dbReference>
<dbReference type="GO" id="GO:0004672">
    <property type="term" value="F:protein kinase activity"/>
    <property type="evidence" value="ECO:0007669"/>
    <property type="project" value="TreeGrafter"/>
</dbReference>
<dbReference type="SMART" id="SM00408">
    <property type="entry name" value="IGc2"/>
    <property type="match status" value="1"/>
</dbReference>
<dbReference type="InterPro" id="IPR003598">
    <property type="entry name" value="Ig_sub2"/>
</dbReference>
<dbReference type="Pfam" id="PF07679">
    <property type="entry name" value="I-set"/>
    <property type="match status" value="1"/>
</dbReference>
<dbReference type="InterPro" id="IPR003599">
    <property type="entry name" value="Ig_sub"/>
</dbReference>
<proteinExistence type="predicted"/>
<evidence type="ECO:0000256" key="1">
    <source>
        <dbReference type="ARBA" id="ARBA00023319"/>
    </source>
</evidence>
<dbReference type="PROSITE" id="PS50835">
    <property type="entry name" value="IG_LIKE"/>
    <property type="match status" value="1"/>
</dbReference>
<dbReference type="PANTHER" id="PTHR47633">
    <property type="entry name" value="IMMUNOGLOBULIN"/>
    <property type="match status" value="1"/>
</dbReference>
<dbReference type="InterPro" id="IPR013098">
    <property type="entry name" value="Ig_I-set"/>
</dbReference>
<organism evidence="3">
    <name type="scientific">Arion vulgaris</name>
    <dbReference type="NCBI Taxonomy" id="1028688"/>
    <lineage>
        <taxon>Eukaryota</taxon>
        <taxon>Metazoa</taxon>
        <taxon>Spiralia</taxon>
        <taxon>Lophotrochozoa</taxon>
        <taxon>Mollusca</taxon>
        <taxon>Gastropoda</taxon>
        <taxon>Heterobranchia</taxon>
        <taxon>Euthyneura</taxon>
        <taxon>Panpulmonata</taxon>
        <taxon>Eupulmonata</taxon>
        <taxon>Stylommatophora</taxon>
        <taxon>Helicina</taxon>
        <taxon>Arionoidea</taxon>
        <taxon>Arionidae</taxon>
        <taxon>Arion</taxon>
    </lineage>
</organism>
<name>A0A0B6YBN6_9EUPU</name>
<dbReference type="InterPro" id="IPR007110">
    <property type="entry name" value="Ig-like_dom"/>
</dbReference>
<evidence type="ECO:0000259" key="2">
    <source>
        <dbReference type="PROSITE" id="PS50835"/>
    </source>
</evidence>
<dbReference type="AlphaFoldDB" id="A0A0B6YBN6"/>
<dbReference type="SMART" id="SM00409">
    <property type="entry name" value="IG"/>
    <property type="match status" value="1"/>
</dbReference>
<sequence>KESDTVVIRSSGKEENKLEHVNFITTPKNLVLPAGSEAVFECFTAGSTEPEVKWCKDGKQLTVSNRVTVTTAGSKHTLKITDICSSDEGEYTCMLDATNGTKTLRVALTVTDVQE</sequence>
<dbReference type="EMBL" id="HACG01006015">
    <property type="protein sequence ID" value="CEK52880.1"/>
    <property type="molecule type" value="Transcribed_RNA"/>
</dbReference>